<comment type="subcellular location">
    <subcellularLocation>
        <location evidence="1">Membrane</location>
        <topology evidence="1">Lipid-anchor</topology>
    </subcellularLocation>
</comment>
<evidence type="ECO:0000256" key="7">
    <source>
        <dbReference type="SAM" id="SignalP"/>
    </source>
</evidence>
<keyword evidence="4" id="KW-0564">Palmitate</keyword>
<feature type="chain" id="PRO_5038909371" description="Lipoprotein" evidence="7">
    <location>
        <begin position="34"/>
        <end position="282"/>
    </location>
</feature>
<dbReference type="Gene3D" id="3.40.190.10">
    <property type="entry name" value="Periplasmic binding protein-like II"/>
    <property type="match status" value="2"/>
</dbReference>
<reference evidence="8" key="2">
    <citation type="submission" date="2021-04" db="EMBL/GenBank/DDBJ databases">
        <authorList>
            <person name="Gilroy R."/>
        </authorList>
    </citation>
    <scope>NUCLEOTIDE SEQUENCE</scope>
    <source>
        <strain evidence="8">ChiHejej3B27-2180</strain>
    </source>
</reference>
<evidence type="ECO:0000313" key="8">
    <source>
        <dbReference type="EMBL" id="HIW70291.1"/>
    </source>
</evidence>
<dbReference type="GO" id="GO:0016020">
    <property type="term" value="C:membrane"/>
    <property type="evidence" value="ECO:0007669"/>
    <property type="project" value="UniProtKB-SubCell"/>
</dbReference>
<dbReference type="PIRSF" id="PIRSF002854">
    <property type="entry name" value="MetQ"/>
    <property type="match status" value="1"/>
</dbReference>
<comment type="caution">
    <text evidence="8">The sequence shown here is derived from an EMBL/GenBank/DDBJ whole genome shotgun (WGS) entry which is preliminary data.</text>
</comment>
<dbReference type="Pfam" id="PF03180">
    <property type="entry name" value="Lipoprotein_9"/>
    <property type="match status" value="1"/>
</dbReference>
<sequence length="282" mass="30387">MKFKKLLLGAATVAAVAGLTTFFGLGHQPAVHAADKTVRVGLTGSNETPVWKNVASRLKKQGINLKIVTFSDYNQPNKALANGDLDLNAFQTQIFLDNYNKENHTHLVSIGNTIVSPLGIYSKKVKSVKDIKKGATIAIPNDATNEGRALLLLQSAGLIKVKNNSSNTPSPSDITTNKKNLKIKTLDASQTARSLKSVDASVINGGVAADAGLNPSKDALVREKLNNKIKPYVNVIAAQKSKRNDPTFKKVVKAYQTETTKKVINQTSKGAELPAWNRFGKK</sequence>
<evidence type="ECO:0000256" key="5">
    <source>
        <dbReference type="ARBA" id="ARBA00023288"/>
    </source>
</evidence>
<proteinExistence type="inferred from homology"/>
<dbReference type="PANTHER" id="PTHR30429:SF3">
    <property type="entry name" value="LIPOPROTEIN"/>
    <property type="match status" value="1"/>
</dbReference>
<dbReference type="EMBL" id="DXGK01000052">
    <property type="protein sequence ID" value="HIW70291.1"/>
    <property type="molecule type" value="Genomic_DNA"/>
</dbReference>
<keyword evidence="5 6" id="KW-0449">Lipoprotein</keyword>
<reference evidence="8" key="1">
    <citation type="journal article" date="2021" name="PeerJ">
        <title>Extensive microbial diversity within the chicken gut microbiome revealed by metagenomics and culture.</title>
        <authorList>
            <person name="Gilroy R."/>
            <person name="Ravi A."/>
            <person name="Getino M."/>
            <person name="Pursley I."/>
            <person name="Horton D.L."/>
            <person name="Alikhan N.F."/>
            <person name="Baker D."/>
            <person name="Gharbi K."/>
            <person name="Hall N."/>
            <person name="Watson M."/>
            <person name="Adriaenssens E.M."/>
            <person name="Foster-Nyarko E."/>
            <person name="Jarju S."/>
            <person name="Secka A."/>
            <person name="Antonio M."/>
            <person name="Oren A."/>
            <person name="Chaudhuri R.R."/>
            <person name="La Ragione R."/>
            <person name="Hildebrand F."/>
            <person name="Pallen M.J."/>
        </authorList>
    </citation>
    <scope>NUCLEOTIDE SEQUENCE</scope>
    <source>
        <strain evidence="8">ChiHejej3B27-2180</strain>
    </source>
</reference>
<keyword evidence="3" id="KW-0472">Membrane</keyword>
<dbReference type="PANTHER" id="PTHR30429">
    <property type="entry name" value="D-METHIONINE-BINDING LIPOPROTEIN METQ"/>
    <property type="match status" value="1"/>
</dbReference>
<evidence type="ECO:0000256" key="4">
    <source>
        <dbReference type="ARBA" id="ARBA00023139"/>
    </source>
</evidence>
<evidence type="ECO:0000256" key="2">
    <source>
        <dbReference type="ARBA" id="ARBA00022729"/>
    </source>
</evidence>
<feature type="signal peptide" evidence="7">
    <location>
        <begin position="1"/>
        <end position="33"/>
    </location>
</feature>
<dbReference type="Proteomes" id="UP000886878">
    <property type="component" value="Unassembled WGS sequence"/>
</dbReference>
<name>A0A9D1QP13_9LACO</name>
<keyword evidence="2 7" id="KW-0732">Signal</keyword>
<dbReference type="InterPro" id="IPR004872">
    <property type="entry name" value="Lipoprotein_NlpA"/>
</dbReference>
<evidence type="ECO:0000313" key="9">
    <source>
        <dbReference type="Proteomes" id="UP000886878"/>
    </source>
</evidence>
<gene>
    <name evidence="8" type="ORF">H9876_02775</name>
</gene>
<comment type="similarity">
    <text evidence="6">Belongs to the nlpA lipoprotein family.</text>
</comment>
<dbReference type="SUPFAM" id="SSF53850">
    <property type="entry name" value="Periplasmic binding protein-like II"/>
    <property type="match status" value="1"/>
</dbReference>
<protein>
    <recommendedName>
        <fullName evidence="6">Lipoprotein</fullName>
    </recommendedName>
</protein>
<accession>A0A9D1QP13</accession>
<evidence type="ECO:0000256" key="1">
    <source>
        <dbReference type="ARBA" id="ARBA00004635"/>
    </source>
</evidence>
<evidence type="ECO:0000256" key="3">
    <source>
        <dbReference type="ARBA" id="ARBA00023136"/>
    </source>
</evidence>
<evidence type="ECO:0000256" key="6">
    <source>
        <dbReference type="PIRNR" id="PIRNR002854"/>
    </source>
</evidence>
<dbReference type="AlphaFoldDB" id="A0A9D1QP13"/>
<organism evidence="8 9">
    <name type="scientific">Candidatus Limosilactobacillus merdipullorum</name>
    <dbReference type="NCBI Taxonomy" id="2838653"/>
    <lineage>
        <taxon>Bacteria</taxon>
        <taxon>Bacillati</taxon>
        <taxon>Bacillota</taxon>
        <taxon>Bacilli</taxon>
        <taxon>Lactobacillales</taxon>
        <taxon>Lactobacillaceae</taxon>
        <taxon>Limosilactobacillus</taxon>
    </lineage>
</organism>